<dbReference type="Proteomes" id="UP001237642">
    <property type="component" value="Unassembled WGS sequence"/>
</dbReference>
<name>A0AAD8HPZ2_9APIA</name>
<evidence type="ECO:0000313" key="1">
    <source>
        <dbReference type="EMBL" id="KAK1370227.1"/>
    </source>
</evidence>
<evidence type="ECO:0000313" key="2">
    <source>
        <dbReference type="Proteomes" id="UP001237642"/>
    </source>
</evidence>
<comment type="caution">
    <text evidence="1">The sequence shown here is derived from an EMBL/GenBank/DDBJ whole genome shotgun (WGS) entry which is preliminary data.</text>
</comment>
<keyword evidence="2" id="KW-1185">Reference proteome</keyword>
<reference evidence="1" key="1">
    <citation type="submission" date="2023-02" db="EMBL/GenBank/DDBJ databases">
        <title>Genome of toxic invasive species Heracleum sosnowskyi carries increased number of genes despite the absence of recent whole-genome duplications.</title>
        <authorList>
            <person name="Schelkunov M."/>
            <person name="Shtratnikova V."/>
            <person name="Makarenko M."/>
            <person name="Klepikova A."/>
            <person name="Omelchenko D."/>
            <person name="Novikova G."/>
            <person name="Obukhova E."/>
            <person name="Bogdanov V."/>
            <person name="Penin A."/>
            <person name="Logacheva M."/>
        </authorList>
    </citation>
    <scope>NUCLEOTIDE SEQUENCE</scope>
    <source>
        <strain evidence="1">Hsosn_3</strain>
        <tissue evidence="1">Leaf</tissue>
    </source>
</reference>
<organism evidence="1 2">
    <name type="scientific">Heracleum sosnowskyi</name>
    <dbReference type="NCBI Taxonomy" id="360622"/>
    <lineage>
        <taxon>Eukaryota</taxon>
        <taxon>Viridiplantae</taxon>
        <taxon>Streptophyta</taxon>
        <taxon>Embryophyta</taxon>
        <taxon>Tracheophyta</taxon>
        <taxon>Spermatophyta</taxon>
        <taxon>Magnoliopsida</taxon>
        <taxon>eudicotyledons</taxon>
        <taxon>Gunneridae</taxon>
        <taxon>Pentapetalae</taxon>
        <taxon>asterids</taxon>
        <taxon>campanulids</taxon>
        <taxon>Apiales</taxon>
        <taxon>Apiaceae</taxon>
        <taxon>Apioideae</taxon>
        <taxon>apioid superclade</taxon>
        <taxon>Tordylieae</taxon>
        <taxon>Tordyliinae</taxon>
        <taxon>Heracleum</taxon>
    </lineage>
</organism>
<accession>A0AAD8HPZ2</accession>
<dbReference type="EMBL" id="JAUIZM010000008">
    <property type="protein sequence ID" value="KAK1370227.1"/>
    <property type="molecule type" value="Genomic_DNA"/>
</dbReference>
<dbReference type="AlphaFoldDB" id="A0AAD8HPZ2"/>
<reference evidence="1" key="2">
    <citation type="submission" date="2023-05" db="EMBL/GenBank/DDBJ databases">
        <authorList>
            <person name="Schelkunov M.I."/>
        </authorList>
    </citation>
    <scope>NUCLEOTIDE SEQUENCE</scope>
    <source>
        <strain evidence="1">Hsosn_3</strain>
        <tissue evidence="1">Leaf</tissue>
    </source>
</reference>
<sequence length="117" mass="13890">MNAWVEDNLRAFTKHLRVWIRWEYEDKVKKVIFNPLITLITRRMEPIEDKIRVLVKGKQYDINLKEWRLFKHNCTFGRVPERWSSDMGLGLVGDQFRDGGVLDDEIDDIAEEVVGEV</sequence>
<protein>
    <submittedName>
        <fullName evidence="1">Uncharacterized protein</fullName>
    </submittedName>
</protein>
<gene>
    <name evidence="1" type="ORF">POM88_036319</name>
</gene>
<proteinExistence type="predicted"/>